<dbReference type="Proteomes" id="UP001148838">
    <property type="component" value="Unassembled WGS sequence"/>
</dbReference>
<evidence type="ECO:0000313" key="1">
    <source>
        <dbReference type="EMBL" id="KAJ4429475.1"/>
    </source>
</evidence>
<sequence>MLSLYSGSGDRFPSRPSAFRYFLSNFQPNFGIRIDNRNDLAFRTEPRLFSKTSSTSSTCELAQLWPRLHKNVHSELGKVCIRKVQDNSESLELNGLHQLLVYADDVNMLGENPQTLGKTREFY</sequence>
<comment type="caution">
    <text evidence="1">The sequence shown here is derived from an EMBL/GenBank/DDBJ whole genome shotgun (WGS) entry which is preliminary data.</text>
</comment>
<reference evidence="1 2" key="1">
    <citation type="journal article" date="2022" name="Allergy">
        <title>Genome assembly and annotation of Periplaneta americana reveal a comprehensive cockroach allergen profile.</title>
        <authorList>
            <person name="Wang L."/>
            <person name="Xiong Q."/>
            <person name="Saelim N."/>
            <person name="Wang L."/>
            <person name="Nong W."/>
            <person name="Wan A.T."/>
            <person name="Shi M."/>
            <person name="Liu X."/>
            <person name="Cao Q."/>
            <person name="Hui J.H.L."/>
            <person name="Sookrung N."/>
            <person name="Leung T.F."/>
            <person name="Tungtrongchitr A."/>
            <person name="Tsui S.K.W."/>
        </authorList>
    </citation>
    <scope>NUCLEOTIDE SEQUENCE [LARGE SCALE GENOMIC DNA]</scope>
    <source>
        <strain evidence="1">PWHHKU_190912</strain>
    </source>
</reference>
<protein>
    <recommendedName>
        <fullName evidence="3">Reverse transcriptase domain-containing protein</fullName>
    </recommendedName>
</protein>
<accession>A0ABQ8S6C9</accession>
<evidence type="ECO:0000313" key="2">
    <source>
        <dbReference type="Proteomes" id="UP001148838"/>
    </source>
</evidence>
<organism evidence="1 2">
    <name type="scientific">Periplaneta americana</name>
    <name type="common">American cockroach</name>
    <name type="synonym">Blatta americana</name>
    <dbReference type="NCBI Taxonomy" id="6978"/>
    <lineage>
        <taxon>Eukaryota</taxon>
        <taxon>Metazoa</taxon>
        <taxon>Ecdysozoa</taxon>
        <taxon>Arthropoda</taxon>
        <taxon>Hexapoda</taxon>
        <taxon>Insecta</taxon>
        <taxon>Pterygota</taxon>
        <taxon>Neoptera</taxon>
        <taxon>Polyneoptera</taxon>
        <taxon>Dictyoptera</taxon>
        <taxon>Blattodea</taxon>
        <taxon>Blattoidea</taxon>
        <taxon>Blattidae</taxon>
        <taxon>Blattinae</taxon>
        <taxon>Periplaneta</taxon>
    </lineage>
</organism>
<keyword evidence="2" id="KW-1185">Reference proteome</keyword>
<evidence type="ECO:0008006" key="3">
    <source>
        <dbReference type="Google" id="ProtNLM"/>
    </source>
</evidence>
<dbReference type="EMBL" id="JAJSOF020000033">
    <property type="protein sequence ID" value="KAJ4429475.1"/>
    <property type="molecule type" value="Genomic_DNA"/>
</dbReference>
<name>A0ABQ8S6C9_PERAM</name>
<proteinExistence type="predicted"/>
<gene>
    <name evidence="1" type="ORF">ANN_21644</name>
</gene>